<dbReference type="GO" id="GO:0005669">
    <property type="term" value="C:transcription factor TFIID complex"/>
    <property type="evidence" value="ECO:0007669"/>
    <property type="project" value="TreeGrafter"/>
</dbReference>
<dbReference type="AlphaFoldDB" id="A0A0J7YPV4"/>
<dbReference type="Pfam" id="PF02291">
    <property type="entry name" value="TFIID-31kDa"/>
    <property type="match status" value="1"/>
</dbReference>
<keyword evidence="7" id="KW-1185">Reference proteome</keyword>
<keyword evidence="3" id="KW-0805">Transcription regulation</keyword>
<protein>
    <submittedName>
        <fullName evidence="6">Uncharacterized protein</fullName>
    </submittedName>
</protein>
<organism evidence="6 7">
    <name type="scientific">Beta vulgaris subsp. vulgaris</name>
    <name type="common">Beet</name>
    <dbReference type="NCBI Taxonomy" id="3555"/>
    <lineage>
        <taxon>Eukaryota</taxon>
        <taxon>Viridiplantae</taxon>
        <taxon>Streptophyta</taxon>
        <taxon>Embryophyta</taxon>
        <taxon>Tracheophyta</taxon>
        <taxon>Spermatophyta</taxon>
        <taxon>Magnoliopsida</taxon>
        <taxon>eudicotyledons</taxon>
        <taxon>Gunneridae</taxon>
        <taxon>Pentapetalae</taxon>
        <taxon>Caryophyllales</taxon>
        <taxon>Chenopodiaceae</taxon>
        <taxon>Betoideae</taxon>
        <taxon>Beta</taxon>
    </lineage>
</organism>
<comment type="similarity">
    <text evidence="2">Belongs to the TAF9 family.</text>
</comment>
<reference evidence="6 7" key="1">
    <citation type="journal article" date="2014" name="Nature">
        <title>The genome of the recently domesticated crop plant sugar beet (Beta vulgaris).</title>
        <authorList>
            <person name="Dohm J.C."/>
            <person name="Minoche A.E."/>
            <person name="Holtgrawe D."/>
            <person name="Capella-Gutierrez S."/>
            <person name="Zakrzewski F."/>
            <person name="Tafer H."/>
            <person name="Rupp O."/>
            <person name="Sorensen T.R."/>
            <person name="Stracke R."/>
            <person name="Reinhardt R."/>
            <person name="Goesmann A."/>
            <person name="Kraft T."/>
            <person name="Schulz B."/>
            <person name="Stadler P.F."/>
            <person name="Schmidt T."/>
            <person name="Gabaldon T."/>
            <person name="Lehrach H."/>
            <person name="Weisshaar B."/>
            <person name="Himmelbauer H."/>
        </authorList>
    </citation>
    <scope>NUCLEOTIDE SEQUENCE [LARGE SCALE GENOMIC DNA]</scope>
    <source>
        <tissue evidence="6">Taproot</tissue>
    </source>
</reference>
<dbReference type="OrthoDB" id="341924at2759"/>
<dbReference type="GO" id="GO:0003713">
    <property type="term" value="F:transcription coactivator activity"/>
    <property type="evidence" value="ECO:0007669"/>
    <property type="project" value="TreeGrafter"/>
</dbReference>
<evidence type="ECO:0000313" key="6">
    <source>
        <dbReference type="EMBL" id="KMS65537.1"/>
    </source>
</evidence>
<evidence type="ECO:0000256" key="3">
    <source>
        <dbReference type="ARBA" id="ARBA00023015"/>
    </source>
</evidence>
<proteinExistence type="inferred from homology"/>
<dbReference type="InterPro" id="IPR051431">
    <property type="entry name" value="TFIID_subunit_9"/>
</dbReference>
<dbReference type="PANTHER" id="PTHR48068:SF4">
    <property type="entry name" value="TATA-BOX BINDING PROTEIN ASSOCIATED FACTOR 9"/>
    <property type="match status" value="1"/>
</dbReference>
<keyword evidence="4" id="KW-0804">Transcription</keyword>
<evidence type="ECO:0000313" key="7">
    <source>
        <dbReference type="Proteomes" id="UP000035740"/>
    </source>
</evidence>
<evidence type="ECO:0000256" key="5">
    <source>
        <dbReference type="ARBA" id="ARBA00023242"/>
    </source>
</evidence>
<gene>
    <name evidence="6" type="ORF">BVRB_034980</name>
</gene>
<evidence type="ECO:0000256" key="4">
    <source>
        <dbReference type="ARBA" id="ARBA00023163"/>
    </source>
</evidence>
<comment type="subcellular location">
    <subcellularLocation>
        <location evidence="1">Nucleus</location>
    </subcellularLocation>
</comment>
<evidence type="ECO:0000256" key="1">
    <source>
        <dbReference type="ARBA" id="ARBA00004123"/>
    </source>
</evidence>
<dbReference type="GO" id="GO:0046982">
    <property type="term" value="F:protein heterodimerization activity"/>
    <property type="evidence" value="ECO:0007669"/>
    <property type="project" value="InterPro"/>
</dbReference>
<dbReference type="Proteomes" id="UP000035740">
    <property type="component" value="Unassembled WGS sequence"/>
</dbReference>
<feature type="non-terminal residue" evidence="6">
    <location>
        <position position="1"/>
    </location>
</feature>
<sequence>LGSPCAFAVAVHIRSAMVENANPTDEQGIGDVPRDAVCIDAILRSMGVQEYEPKVIHQLLEFMYRHVTETISDAQMYQQ</sequence>
<dbReference type="GO" id="GO:0016251">
    <property type="term" value="F:RNA polymerase II general transcription initiation factor activity"/>
    <property type="evidence" value="ECO:0007669"/>
    <property type="project" value="TreeGrafter"/>
</dbReference>
<keyword evidence="5" id="KW-0539">Nucleus</keyword>
<dbReference type="InterPro" id="IPR009072">
    <property type="entry name" value="Histone-fold"/>
</dbReference>
<dbReference type="EMBL" id="KQ107178">
    <property type="protein sequence ID" value="KMS65537.1"/>
    <property type="molecule type" value="Genomic_DNA"/>
</dbReference>
<dbReference type="PANTHER" id="PTHR48068">
    <property type="entry name" value="TAF9 RNA POLYMERASE II, TATA BOX-BINDING PROTEIN (TBP)-ASSOCIATED FACTOR"/>
    <property type="match status" value="1"/>
</dbReference>
<evidence type="ECO:0000256" key="2">
    <source>
        <dbReference type="ARBA" id="ARBA00007646"/>
    </source>
</evidence>
<dbReference type="CDD" id="cd07979">
    <property type="entry name" value="HFD_TAF9"/>
    <property type="match status" value="1"/>
</dbReference>
<dbReference type="Gene3D" id="1.10.20.10">
    <property type="entry name" value="Histone, subunit A"/>
    <property type="match status" value="1"/>
</dbReference>
<dbReference type="InterPro" id="IPR003162">
    <property type="entry name" value="TFIID-31"/>
</dbReference>
<feature type="non-terminal residue" evidence="6">
    <location>
        <position position="79"/>
    </location>
</feature>
<name>A0A0J7YPV4_BETVV</name>
<accession>A0A0J7YPV4</accession>
<dbReference type="GO" id="GO:0000124">
    <property type="term" value="C:SAGA complex"/>
    <property type="evidence" value="ECO:0007669"/>
    <property type="project" value="TreeGrafter"/>
</dbReference>
<dbReference type="GO" id="GO:0051123">
    <property type="term" value="P:RNA polymerase II preinitiation complex assembly"/>
    <property type="evidence" value="ECO:0007669"/>
    <property type="project" value="TreeGrafter"/>
</dbReference>
<dbReference type="SUPFAM" id="SSF47113">
    <property type="entry name" value="Histone-fold"/>
    <property type="match status" value="1"/>
</dbReference>